<dbReference type="HAMAP" id="MF_01337_B">
    <property type="entry name" value="Ribosomal_uL18_B"/>
    <property type="match status" value="1"/>
</dbReference>
<evidence type="ECO:0000256" key="2">
    <source>
        <dbReference type="ARBA" id="ARBA00022730"/>
    </source>
</evidence>
<dbReference type="Proteomes" id="UP000230553">
    <property type="component" value="Unassembled WGS sequence"/>
</dbReference>
<name>A0A2M7TH07_9BACT</name>
<dbReference type="Pfam" id="PF00861">
    <property type="entry name" value="Ribosomal_L18p"/>
    <property type="match status" value="1"/>
</dbReference>
<dbReference type="GO" id="GO:0022625">
    <property type="term" value="C:cytosolic large ribosomal subunit"/>
    <property type="evidence" value="ECO:0007669"/>
    <property type="project" value="TreeGrafter"/>
</dbReference>
<comment type="similarity">
    <text evidence="1 7">Belongs to the universal ribosomal protein uL18 family.</text>
</comment>
<dbReference type="Gene3D" id="3.30.420.100">
    <property type="match status" value="1"/>
</dbReference>
<evidence type="ECO:0000256" key="4">
    <source>
        <dbReference type="ARBA" id="ARBA00022980"/>
    </source>
</evidence>
<protein>
    <recommendedName>
        <fullName evidence="6 7">Large ribosomal subunit protein uL18</fullName>
    </recommendedName>
</protein>
<evidence type="ECO:0000256" key="5">
    <source>
        <dbReference type="ARBA" id="ARBA00023274"/>
    </source>
</evidence>
<dbReference type="InterPro" id="IPR057268">
    <property type="entry name" value="Ribosomal_L18"/>
</dbReference>
<dbReference type="PANTHER" id="PTHR12899:SF3">
    <property type="entry name" value="LARGE RIBOSOMAL SUBUNIT PROTEIN UL18M"/>
    <property type="match status" value="1"/>
</dbReference>
<organism evidence="8 9">
    <name type="scientific">Candidatus Wolfebacteria bacterium CG_4_10_14_0_2_um_filter_39_18</name>
    <dbReference type="NCBI Taxonomy" id="1975061"/>
    <lineage>
        <taxon>Bacteria</taxon>
        <taxon>Candidatus Wolfeibacteriota</taxon>
    </lineage>
</organism>
<dbReference type="SUPFAM" id="SSF53137">
    <property type="entry name" value="Translational machinery components"/>
    <property type="match status" value="1"/>
</dbReference>
<comment type="function">
    <text evidence="7">This is one of the proteins that bind and probably mediate the attachment of the 5S RNA into the large ribosomal subunit, where it forms part of the central protuberance.</text>
</comment>
<dbReference type="GO" id="GO:0008097">
    <property type="term" value="F:5S rRNA binding"/>
    <property type="evidence" value="ECO:0007669"/>
    <property type="project" value="TreeGrafter"/>
</dbReference>
<evidence type="ECO:0000256" key="7">
    <source>
        <dbReference type="HAMAP-Rule" id="MF_01337"/>
    </source>
</evidence>
<evidence type="ECO:0000256" key="3">
    <source>
        <dbReference type="ARBA" id="ARBA00022884"/>
    </source>
</evidence>
<comment type="subunit">
    <text evidence="7">Part of the 50S ribosomal subunit; part of the 5S rRNA/L5/L18/L25 subcomplex. Contacts the 5S and 23S rRNAs.</text>
</comment>
<dbReference type="GO" id="GO:0006412">
    <property type="term" value="P:translation"/>
    <property type="evidence" value="ECO:0007669"/>
    <property type="project" value="UniProtKB-UniRule"/>
</dbReference>
<keyword evidence="5 7" id="KW-0687">Ribonucleoprotein</keyword>
<evidence type="ECO:0000313" key="8">
    <source>
        <dbReference type="EMBL" id="PIZ45444.1"/>
    </source>
</evidence>
<dbReference type="NCBIfam" id="TIGR00060">
    <property type="entry name" value="L18_bact"/>
    <property type="match status" value="1"/>
</dbReference>
<dbReference type="AlphaFoldDB" id="A0A2M7TH07"/>
<dbReference type="EMBL" id="PFNM01000005">
    <property type="protein sequence ID" value="PIZ45444.1"/>
    <property type="molecule type" value="Genomic_DNA"/>
</dbReference>
<evidence type="ECO:0000256" key="6">
    <source>
        <dbReference type="ARBA" id="ARBA00035197"/>
    </source>
</evidence>
<sequence length="119" mass="13538">MKKRKVLNQIKERRKIRTRAKLSGSLERPRFSIFRSNNYIYVQIIDDENGKTLANASTMELKKQIKAAGKELAEKLGELIAKKAVEKGIKKVVFDRGSYNYHGRVQAVAEAARKGGLEF</sequence>
<comment type="caution">
    <text evidence="8">The sequence shown here is derived from an EMBL/GenBank/DDBJ whole genome shotgun (WGS) entry which is preliminary data.</text>
</comment>
<dbReference type="GO" id="GO:0003735">
    <property type="term" value="F:structural constituent of ribosome"/>
    <property type="evidence" value="ECO:0007669"/>
    <property type="project" value="InterPro"/>
</dbReference>
<evidence type="ECO:0000256" key="1">
    <source>
        <dbReference type="ARBA" id="ARBA00007116"/>
    </source>
</evidence>
<dbReference type="InterPro" id="IPR004389">
    <property type="entry name" value="Ribosomal_uL18_bac-type"/>
</dbReference>
<reference evidence="9" key="1">
    <citation type="submission" date="2017-09" db="EMBL/GenBank/DDBJ databases">
        <title>Depth-based differentiation of microbial function through sediment-hosted aquifers and enrichment of novel symbionts in the deep terrestrial subsurface.</title>
        <authorList>
            <person name="Probst A.J."/>
            <person name="Ladd B."/>
            <person name="Jarett J.K."/>
            <person name="Geller-Mcgrath D.E."/>
            <person name="Sieber C.M.K."/>
            <person name="Emerson J.B."/>
            <person name="Anantharaman K."/>
            <person name="Thomas B.C."/>
            <person name="Malmstrom R."/>
            <person name="Stieglmeier M."/>
            <person name="Klingl A."/>
            <person name="Woyke T."/>
            <person name="Ryan C.M."/>
            <person name="Banfield J.F."/>
        </authorList>
    </citation>
    <scope>NUCLEOTIDE SEQUENCE [LARGE SCALE GENOMIC DNA]</scope>
</reference>
<keyword evidence="3 7" id="KW-0694">RNA-binding</keyword>
<dbReference type="PANTHER" id="PTHR12899">
    <property type="entry name" value="39S RIBOSOMAL PROTEIN L18, MITOCHONDRIAL"/>
    <property type="match status" value="1"/>
</dbReference>
<dbReference type="InterPro" id="IPR005484">
    <property type="entry name" value="Ribosomal_uL18_bac/plant/anim"/>
</dbReference>
<gene>
    <name evidence="7" type="primary">rplR</name>
    <name evidence="8" type="ORF">COY31_00280</name>
</gene>
<dbReference type="CDD" id="cd00432">
    <property type="entry name" value="Ribosomal_L18_L5e"/>
    <property type="match status" value="1"/>
</dbReference>
<proteinExistence type="inferred from homology"/>
<keyword evidence="2 7" id="KW-0699">rRNA-binding</keyword>
<keyword evidence="4 7" id="KW-0689">Ribosomal protein</keyword>
<evidence type="ECO:0000313" key="9">
    <source>
        <dbReference type="Proteomes" id="UP000230553"/>
    </source>
</evidence>
<dbReference type="FunFam" id="3.30.420.100:FF:000001">
    <property type="entry name" value="50S ribosomal protein L18"/>
    <property type="match status" value="1"/>
</dbReference>
<accession>A0A2M7TH07</accession>